<evidence type="ECO:0000256" key="4">
    <source>
        <dbReference type="ARBA" id="ARBA00023157"/>
    </source>
</evidence>
<evidence type="ECO:0000259" key="5">
    <source>
        <dbReference type="PROSITE" id="PS50041"/>
    </source>
</evidence>
<evidence type="ECO:0000313" key="6">
    <source>
        <dbReference type="EMBL" id="KAF6414173.1"/>
    </source>
</evidence>
<dbReference type="InterPro" id="IPR050111">
    <property type="entry name" value="C-type_lectin/snaclec_domain"/>
</dbReference>
<evidence type="ECO:0000313" key="7">
    <source>
        <dbReference type="Proteomes" id="UP000550707"/>
    </source>
</evidence>
<dbReference type="GO" id="GO:0030246">
    <property type="term" value="F:carbohydrate binding"/>
    <property type="evidence" value="ECO:0007669"/>
    <property type="project" value="UniProtKB-KW"/>
</dbReference>
<dbReference type="Proteomes" id="UP000550707">
    <property type="component" value="Unassembled WGS sequence"/>
</dbReference>
<protein>
    <submittedName>
        <fullName evidence="6">Regenerating family member 4</fullName>
    </submittedName>
</protein>
<keyword evidence="2" id="KW-0964">Secreted</keyword>
<keyword evidence="7" id="KW-1185">Reference proteome</keyword>
<comment type="caution">
    <text evidence="6">The sequence shown here is derived from an EMBL/GenBank/DDBJ whole genome shotgun (WGS) entry which is preliminary data.</text>
</comment>
<evidence type="ECO:0000256" key="2">
    <source>
        <dbReference type="ARBA" id="ARBA00022525"/>
    </source>
</evidence>
<dbReference type="SMART" id="SM00034">
    <property type="entry name" value="CLECT"/>
    <property type="match status" value="1"/>
</dbReference>
<comment type="subcellular location">
    <subcellularLocation>
        <location evidence="1">Secreted</location>
    </subcellularLocation>
</comment>
<dbReference type="GO" id="GO:0005576">
    <property type="term" value="C:extracellular region"/>
    <property type="evidence" value="ECO:0007669"/>
    <property type="project" value="UniProtKB-SubCell"/>
</dbReference>
<dbReference type="SUPFAM" id="SSF56436">
    <property type="entry name" value="C-type lectin-like"/>
    <property type="match status" value="1"/>
</dbReference>
<name>A0A7J8CTG2_MOLMO</name>
<keyword evidence="3" id="KW-0430">Lectin</keyword>
<dbReference type="InterPro" id="IPR016187">
    <property type="entry name" value="CTDL_fold"/>
</dbReference>
<dbReference type="FunFam" id="3.10.100.10:FF:000015">
    <property type="entry name" value="C-type lectin Cal"/>
    <property type="match status" value="1"/>
</dbReference>
<dbReference type="PRINTS" id="PR01504">
    <property type="entry name" value="PNCREATITSAP"/>
</dbReference>
<dbReference type="InterPro" id="IPR001304">
    <property type="entry name" value="C-type_lectin-like"/>
</dbReference>
<sequence length="133" mass="15564">MRPSCATGWFYHKSHCYGYFRKLRNWSDAELECQSFGNGAHLASILNAKEANAIAEYIQGYQRTLPVWIGLHDPQKRQQWRWIDGALYLFKTWSGRSVAANKHCAEMNASNNFLTWNSNECNKLQHFLCKYRP</sequence>
<dbReference type="EMBL" id="JACASF010000020">
    <property type="protein sequence ID" value="KAF6414173.1"/>
    <property type="molecule type" value="Genomic_DNA"/>
</dbReference>
<dbReference type="InterPro" id="IPR016186">
    <property type="entry name" value="C-type_lectin-like/link_sf"/>
</dbReference>
<dbReference type="PANTHER" id="PTHR22803">
    <property type="entry name" value="MANNOSE, PHOSPHOLIPASE, LECTIN RECEPTOR RELATED"/>
    <property type="match status" value="1"/>
</dbReference>
<dbReference type="CDD" id="cd03594">
    <property type="entry name" value="CLECT_REG-1_like"/>
    <property type="match status" value="1"/>
</dbReference>
<dbReference type="PROSITE" id="PS50041">
    <property type="entry name" value="C_TYPE_LECTIN_2"/>
    <property type="match status" value="1"/>
</dbReference>
<accession>A0A7J8CTG2</accession>
<dbReference type="InterPro" id="IPR018378">
    <property type="entry name" value="C-type_lectin_CS"/>
</dbReference>
<dbReference type="AlphaFoldDB" id="A0A7J8CTG2"/>
<organism evidence="6 7">
    <name type="scientific">Molossus molossus</name>
    <name type="common">Pallas' mastiff bat</name>
    <name type="synonym">Vespertilio molossus</name>
    <dbReference type="NCBI Taxonomy" id="27622"/>
    <lineage>
        <taxon>Eukaryota</taxon>
        <taxon>Metazoa</taxon>
        <taxon>Chordata</taxon>
        <taxon>Craniata</taxon>
        <taxon>Vertebrata</taxon>
        <taxon>Euteleostomi</taxon>
        <taxon>Mammalia</taxon>
        <taxon>Eutheria</taxon>
        <taxon>Laurasiatheria</taxon>
        <taxon>Chiroptera</taxon>
        <taxon>Yangochiroptera</taxon>
        <taxon>Molossidae</taxon>
        <taxon>Molossus</taxon>
    </lineage>
</organism>
<proteinExistence type="predicted"/>
<feature type="domain" description="C-type lectin" evidence="5">
    <location>
        <begin position="12"/>
        <end position="130"/>
    </location>
</feature>
<gene>
    <name evidence="6" type="ORF">HJG59_015471</name>
</gene>
<dbReference type="PROSITE" id="PS00615">
    <property type="entry name" value="C_TYPE_LECTIN_1"/>
    <property type="match status" value="1"/>
</dbReference>
<dbReference type="Gene3D" id="3.10.100.10">
    <property type="entry name" value="Mannose-Binding Protein A, subunit A"/>
    <property type="match status" value="1"/>
</dbReference>
<evidence type="ECO:0000256" key="3">
    <source>
        <dbReference type="ARBA" id="ARBA00022734"/>
    </source>
</evidence>
<reference evidence="6 7" key="1">
    <citation type="journal article" date="2020" name="Nature">
        <title>Six reference-quality genomes reveal evolution of bat adaptations.</title>
        <authorList>
            <person name="Jebb D."/>
            <person name="Huang Z."/>
            <person name="Pippel M."/>
            <person name="Hughes G.M."/>
            <person name="Lavrichenko K."/>
            <person name="Devanna P."/>
            <person name="Winkler S."/>
            <person name="Jermiin L.S."/>
            <person name="Skirmuntt E.C."/>
            <person name="Katzourakis A."/>
            <person name="Burkitt-Gray L."/>
            <person name="Ray D.A."/>
            <person name="Sullivan K.A.M."/>
            <person name="Roscito J.G."/>
            <person name="Kirilenko B.M."/>
            <person name="Davalos L.M."/>
            <person name="Corthals A.P."/>
            <person name="Power M.L."/>
            <person name="Jones G."/>
            <person name="Ransome R.D."/>
            <person name="Dechmann D.K.N."/>
            <person name="Locatelli A.G."/>
            <person name="Puechmaille S.J."/>
            <person name="Fedrigo O."/>
            <person name="Jarvis E.D."/>
            <person name="Hiller M."/>
            <person name="Vernes S.C."/>
            <person name="Myers E.W."/>
            <person name="Teeling E.C."/>
        </authorList>
    </citation>
    <scope>NUCLEOTIDE SEQUENCE [LARGE SCALE GENOMIC DNA]</scope>
    <source>
        <strain evidence="6">MMolMol1</strain>
        <tissue evidence="6">Muscle</tissue>
    </source>
</reference>
<evidence type="ECO:0000256" key="1">
    <source>
        <dbReference type="ARBA" id="ARBA00004613"/>
    </source>
</evidence>
<keyword evidence="4" id="KW-1015">Disulfide bond</keyword>
<dbReference type="Pfam" id="PF00059">
    <property type="entry name" value="Lectin_C"/>
    <property type="match status" value="1"/>
</dbReference>